<sequence>MIVKANNQPVSDGAELQEMVEKAGIGQSLPLRIRRGERAIDLTVITAQMSNQ</sequence>
<dbReference type="Proteomes" id="UP000005806">
    <property type="component" value="Unassembled WGS sequence"/>
</dbReference>
<organism evidence="1 2">
    <name type="scientific">Microcystis aeruginosa PCC 9432</name>
    <dbReference type="NCBI Taxonomy" id="1160280"/>
    <lineage>
        <taxon>Bacteria</taxon>
        <taxon>Bacillati</taxon>
        <taxon>Cyanobacteriota</taxon>
        <taxon>Cyanophyceae</taxon>
        <taxon>Oscillatoriophycideae</taxon>
        <taxon>Chroococcales</taxon>
        <taxon>Microcystaceae</taxon>
        <taxon>Microcystis</taxon>
    </lineage>
</organism>
<dbReference type="SUPFAM" id="SSF50156">
    <property type="entry name" value="PDZ domain-like"/>
    <property type="match status" value="1"/>
</dbReference>
<evidence type="ECO:0000313" key="1">
    <source>
        <dbReference type="EMBL" id="CCH93900.1"/>
    </source>
</evidence>
<reference evidence="1 2" key="1">
    <citation type="submission" date="2012-04" db="EMBL/GenBank/DDBJ databases">
        <authorList>
            <person name="Genoscope - CEA"/>
        </authorList>
    </citation>
    <scope>NUCLEOTIDE SEQUENCE [LARGE SCALE GENOMIC DNA]</scope>
    <source>
        <strain evidence="1 2">9432</strain>
    </source>
</reference>
<name>A0A822LBL9_MICAE</name>
<dbReference type="InterPro" id="IPR036034">
    <property type="entry name" value="PDZ_sf"/>
</dbReference>
<dbReference type="AlphaFoldDB" id="A0A822LBL9"/>
<evidence type="ECO:0000313" key="2">
    <source>
        <dbReference type="Proteomes" id="UP000005806"/>
    </source>
</evidence>
<dbReference type="Gene3D" id="2.30.42.10">
    <property type="match status" value="1"/>
</dbReference>
<proteinExistence type="predicted"/>
<dbReference type="EMBL" id="CAIH01000268">
    <property type="protein sequence ID" value="CCH93900.1"/>
    <property type="molecule type" value="Genomic_DNA"/>
</dbReference>
<gene>
    <name evidence="1" type="ORF">MICCA_340041</name>
</gene>
<accession>A0A822LBL9</accession>
<comment type="caution">
    <text evidence="1">The sequence shown here is derived from an EMBL/GenBank/DDBJ whole genome shotgun (WGS) entry which is preliminary data.</text>
</comment>
<protein>
    <submittedName>
        <fullName evidence="1">Uncharacterized protein</fullName>
    </submittedName>
</protein>